<gene>
    <name evidence="13" type="primary">LOC102809079</name>
</gene>
<feature type="compositionally biased region" description="Basic residues" evidence="10">
    <location>
        <begin position="885"/>
        <end position="894"/>
    </location>
</feature>
<proteinExistence type="predicted"/>
<keyword evidence="6" id="KW-0805">Transcription regulation</keyword>
<feature type="compositionally biased region" description="Basic residues" evidence="10">
    <location>
        <begin position="951"/>
        <end position="961"/>
    </location>
</feature>
<evidence type="ECO:0000256" key="5">
    <source>
        <dbReference type="ARBA" id="ARBA00022833"/>
    </source>
</evidence>
<dbReference type="Pfam" id="PF00096">
    <property type="entry name" value="zf-C2H2"/>
    <property type="match status" value="4"/>
</dbReference>
<feature type="compositionally biased region" description="Basic and acidic residues" evidence="10">
    <location>
        <begin position="928"/>
        <end position="944"/>
    </location>
</feature>
<dbReference type="SUPFAM" id="SSF57667">
    <property type="entry name" value="beta-beta-alpha zinc fingers"/>
    <property type="match status" value="5"/>
</dbReference>
<feature type="compositionally biased region" description="Polar residues" evidence="10">
    <location>
        <begin position="334"/>
        <end position="361"/>
    </location>
</feature>
<evidence type="ECO:0000256" key="4">
    <source>
        <dbReference type="ARBA" id="ARBA00022771"/>
    </source>
</evidence>
<feature type="domain" description="C2H2-type" evidence="11">
    <location>
        <begin position="1427"/>
        <end position="1455"/>
    </location>
</feature>
<sequence>MNTDDRLFADWSSDSRSRSSHSMNPHTNFNQSSMYQWNMTSPHSQTNMPGTNPMSSRMLNSGLHQGLGLPYNTIMPYSNTYNTSNTAMHPSMNLPSGTAQNQFGMGESMSRSRDVMQGFSSMSSTHSPYLTQNDSTGMQDFTAYRYNSASDPLNTNRLMHSDFISSERRNLSRASSNTSALDASAQMSFPLDQTQMSSGSRSHLSSADSSFMTRSNQPFELQRADTMGFARSDYSSHMSSSARSFGGLAHTSSRQAEIPMSYASAVTRASASVNATAMEKSIAANQSFWSSQPQPTNTSSLSSSEALTSQREKTPYFPVTQSLPGSAPVPRGSYNANTASYPTSRPSAQGSNSNVASPQSTYAQSMAATTVTTASTYTTSTPSRSQSTAYSHMSPATTSAPSTPLATVPPTTTAASSVLTSTNKVQSEQDSTSMPGSNQSYGMAPCTPAPTTPSFTQGYSPPFTTTTVATTTMSPYPAPQSNDSVTSGNYRAPGSAQSNTSNHSAAVQQKAQINSSPLQDTQVSDGLKAEITMQTDILKTQTTPEKMSPDDGGSGQPVLTEIVQTIESAIGRLPHASPRQTGDIDQALRQLKHLINIGNITEESLTQTLSMSQGQRSSDKMEAQSSSENSEDEQKEEMLFKEGVRRPLDLPRELTLKIDEQLQISVWTKQDITNDTEFGPYQGKLTMKFMPAESRDKWLVTGPNYDSVAMFQPLDDLEAELPPNWLRYISPASSDQDQNCVLTRTEEDTRYMIKIVGDIAPNQELFAVHNEEFLEEEDEIQTQTFLDIPEPITREDRRQSDSSMPELEAQEDREIPDMIPEDYDNEDEFCRKRELSDVEELEEESPRKSKRRKLLAAEPDIPADIGMIDPDDLITDVPVEEVPKAPKRRSRKKKKEVEKEREESVSANESGTPSPAKTDRKRRSRRDKSKEDKEIKEDSDHDESPLPSPSHKGKKKDRRRQQKSESPDKRDGGRRKRRDASLESSHASDKESDMEASDDERGSADKKDDIDRRTKRKWTHREFKCEVCGETIRYVTKFDRHMMDKHAIMEPWKCERCPTERRFRLYATLEKHMITTHPGEKLSFESGEASVSSIEKTPEIPEKPKRTRKSRKSKSLDSGEKEDAIPLKEEDVIEEINDIIDDDDDMGKIPCPPALPELLPPLPSHDDLVHTKFELEVAELHKVVKKMKTKKESHESGSEKKKSTGKGDEPKKTKRKSKKNKSKVSMESPEGGTELDLEKKPEIILPNEIGGGDSIVKRTDLKVSEAAEELTGSKVYRFSDDETSPLPTLRCSEKEDVIDASQTSNENNSEIRKFENNEKPLVADDDSDVEKTEKNNSDSSIKKKRKHRKLTFSCDECNETFKWTTKYMKHMSEMHGVTKPFKCEKCEDVSFGTYQNYERHCLSKHDPNNSSTSSNRSNRRSWTKNQFKCDVCGEEVVHATKFDKHMFEKHGIMKPWKCSQCDQSFRLLSSLRNHTSYVHEQVARPKTGKNRDAKSIMKTDSNADMAQAFDIGILEAEGNASTPKKDVLQESVPVTVEDETTNNDVHSGGESKESNEIETTSEKKKKRKDGYKKPGTKKYTIRQFTCHLCQESVSNVSGFEKHMLEQHQVDNCWQCKLCITAPFRLFNGLQQHMRIMHSDVDQEAKPALCELCGHSFKTDENLRRHMRIHLETLPFPCMLCGQAFNGGVLLQRHMDKEHVSHPDIHKCDVCLKVHTTQEQLDDHKANHDCTSEINIPFGEIKTDDGIIYFREGRERVQCKTCDKWLLKQDFEEHENIHTGSKPHECNECGKGFAQKAGLGVHMKKSHSDEKNYKCDICTKAFKLKSYLRQHMVTHSAEKPHECSVCGKRFTRKAFMKKHEKRHIDSKDGSKDDVKDEVEEGEMKKSDDEKDDKSEDGKEESDVDTKKEEEDL</sequence>
<dbReference type="PROSITE" id="PS00028">
    <property type="entry name" value="ZINC_FINGER_C2H2_1"/>
    <property type="match status" value="10"/>
</dbReference>
<evidence type="ECO:0000313" key="13">
    <source>
        <dbReference type="RefSeq" id="XP_006824276.1"/>
    </source>
</evidence>
<evidence type="ECO:0000256" key="8">
    <source>
        <dbReference type="ARBA" id="ARBA00023242"/>
    </source>
</evidence>
<feature type="domain" description="C2H2-type" evidence="11">
    <location>
        <begin position="1812"/>
        <end position="1839"/>
    </location>
</feature>
<feature type="domain" description="C2H2-type" evidence="11">
    <location>
        <begin position="1052"/>
        <end position="1082"/>
    </location>
</feature>
<feature type="compositionally biased region" description="Basic and acidic residues" evidence="10">
    <location>
        <begin position="1861"/>
        <end position="1873"/>
    </location>
</feature>
<feature type="compositionally biased region" description="Basic and acidic residues" evidence="10">
    <location>
        <begin position="962"/>
        <end position="971"/>
    </location>
</feature>
<feature type="domain" description="C2H2-type" evidence="11">
    <location>
        <begin position="1840"/>
        <end position="1867"/>
    </location>
</feature>
<keyword evidence="4 9" id="KW-0863">Zinc-finger</keyword>
<evidence type="ECO:0000256" key="2">
    <source>
        <dbReference type="ARBA" id="ARBA00022723"/>
    </source>
</evidence>
<feature type="region of interest" description="Disordered" evidence="10">
    <location>
        <begin position="1"/>
        <end position="32"/>
    </location>
</feature>
<feature type="compositionally biased region" description="Low complexity" evidence="10">
    <location>
        <begin position="290"/>
        <end position="309"/>
    </location>
</feature>
<evidence type="ECO:0000256" key="10">
    <source>
        <dbReference type="SAM" id="MobiDB-lite"/>
    </source>
</evidence>
<dbReference type="CDD" id="cd19201">
    <property type="entry name" value="PR-SET_ZFPM"/>
    <property type="match status" value="1"/>
</dbReference>
<feature type="domain" description="C2H2-type" evidence="11">
    <location>
        <begin position="1647"/>
        <end position="1674"/>
    </location>
</feature>
<feature type="compositionally biased region" description="Basic and acidic residues" evidence="10">
    <location>
        <begin position="895"/>
        <end position="904"/>
    </location>
</feature>
<feature type="region of interest" description="Disordered" evidence="10">
    <location>
        <begin position="193"/>
        <end position="213"/>
    </location>
</feature>
<feature type="compositionally biased region" description="Basic residues" evidence="10">
    <location>
        <begin position="1563"/>
        <end position="1574"/>
    </location>
</feature>
<dbReference type="Pfam" id="PF21549">
    <property type="entry name" value="PRDM2_PR"/>
    <property type="match status" value="1"/>
</dbReference>
<dbReference type="GeneID" id="102809079"/>
<organism evidence="12 13">
    <name type="scientific">Saccoglossus kowalevskii</name>
    <name type="common">Acorn worm</name>
    <dbReference type="NCBI Taxonomy" id="10224"/>
    <lineage>
        <taxon>Eukaryota</taxon>
        <taxon>Metazoa</taxon>
        <taxon>Hemichordata</taxon>
        <taxon>Enteropneusta</taxon>
        <taxon>Harrimaniidae</taxon>
        <taxon>Saccoglossus</taxon>
    </lineage>
</organism>
<evidence type="ECO:0000256" key="7">
    <source>
        <dbReference type="ARBA" id="ARBA00023163"/>
    </source>
</evidence>
<keyword evidence="2" id="KW-0479">Metal-binding</keyword>
<feature type="region of interest" description="Disordered" evidence="10">
    <location>
        <begin position="778"/>
        <end position="1017"/>
    </location>
</feature>
<evidence type="ECO:0000256" key="9">
    <source>
        <dbReference type="PROSITE-ProRule" id="PRU00042"/>
    </source>
</evidence>
<feature type="region of interest" description="Disordered" evidence="10">
    <location>
        <begin position="376"/>
        <end position="521"/>
    </location>
</feature>
<feature type="compositionally biased region" description="Pro residues" evidence="10">
    <location>
        <begin position="1150"/>
        <end position="1162"/>
    </location>
</feature>
<feature type="region of interest" description="Disordered" evidence="10">
    <location>
        <begin position="1272"/>
        <end position="1342"/>
    </location>
</feature>
<dbReference type="InterPro" id="IPR013087">
    <property type="entry name" value="Znf_C2H2_type"/>
</dbReference>
<evidence type="ECO:0000256" key="6">
    <source>
        <dbReference type="ARBA" id="ARBA00023015"/>
    </source>
</evidence>
<keyword evidence="7" id="KW-0804">Transcription</keyword>
<reference evidence="13" key="1">
    <citation type="submission" date="2025-08" db="UniProtKB">
        <authorList>
            <consortium name="RefSeq"/>
        </authorList>
    </citation>
    <scope>IDENTIFICATION</scope>
    <source>
        <tissue evidence="13">Testes</tissue>
    </source>
</reference>
<dbReference type="PANTHER" id="PTHR16515">
    <property type="entry name" value="PR DOMAIN ZINC FINGER PROTEIN"/>
    <property type="match status" value="1"/>
</dbReference>
<dbReference type="InterPro" id="IPR001214">
    <property type="entry name" value="SET_dom"/>
</dbReference>
<feature type="domain" description="C2H2-type" evidence="11">
    <location>
        <begin position="1675"/>
        <end position="1703"/>
    </location>
</feature>
<name>A0ABM0MW85_SACKO</name>
<feature type="compositionally biased region" description="Polar residues" evidence="10">
    <location>
        <begin position="479"/>
        <end position="521"/>
    </location>
</feature>
<keyword evidence="3" id="KW-0677">Repeat</keyword>
<feature type="compositionally biased region" description="Polar residues" evidence="10">
    <location>
        <begin position="452"/>
        <end position="463"/>
    </location>
</feature>
<keyword evidence="12" id="KW-1185">Reference proteome</keyword>
<feature type="domain" description="C2H2-type" evidence="11">
    <location>
        <begin position="1352"/>
        <end position="1380"/>
    </location>
</feature>
<dbReference type="Proteomes" id="UP000694865">
    <property type="component" value="Unplaced"/>
</dbReference>
<evidence type="ECO:0000259" key="11">
    <source>
        <dbReference type="PROSITE" id="PS50157"/>
    </source>
</evidence>
<dbReference type="InterPro" id="IPR036236">
    <property type="entry name" value="Znf_C2H2_sf"/>
</dbReference>
<feature type="compositionally biased region" description="Basic residues" evidence="10">
    <location>
        <begin position="1212"/>
        <end position="1222"/>
    </location>
</feature>
<feature type="compositionally biased region" description="Basic and acidic residues" evidence="10">
    <location>
        <begin position="1880"/>
        <end position="1895"/>
    </location>
</feature>
<feature type="domain" description="C2H2-type" evidence="11">
    <location>
        <begin position="1783"/>
        <end position="1811"/>
    </location>
</feature>
<feature type="compositionally biased region" description="Low complexity" evidence="10">
    <location>
        <begin position="376"/>
        <end position="422"/>
    </location>
</feature>
<keyword evidence="8" id="KW-0539">Nucleus</keyword>
<feature type="compositionally biased region" description="Polar residues" evidence="10">
    <location>
        <begin position="606"/>
        <end position="616"/>
    </location>
</feature>
<dbReference type="SMART" id="SM00355">
    <property type="entry name" value="ZnF_C2H2"/>
    <property type="match status" value="15"/>
</dbReference>
<feature type="region of interest" description="Disordered" evidence="10">
    <location>
        <begin position="606"/>
        <end position="637"/>
    </location>
</feature>
<feature type="region of interest" description="Disordered" evidence="10">
    <location>
        <begin position="1185"/>
        <end position="1256"/>
    </location>
</feature>
<feature type="domain" description="C2H2-type" evidence="11">
    <location>
        <begin position="1456"/>
        <end position="1479"/>
    </location>
</feature>
<feature type="region of interest" description="Disordered" evidence="10">
    <location>
        <begin position="1856"/>
        <end position="1911"/>
    </location>
</feature>
<feature type="compositionally biased region" description="Basic and acidic residues" evidence="10">
    <location>
        <begin position="986"/>
        <end position="1012"/>
    </location>
</feature>
<feature type="compositionally biased region" description="Basic and acidic residues" evidence="10">
    <location>
        <begin position="1309"/>
        <end position="1322"/>
    </location>
</feature>
<dbReference type="InterPro" id="IPR046341">
    <property type="entry name" value="SET_dom_sf"/>
</dbReference>
<feature type="region of interest" description="Disordered" evidence="10">
    <location>
        <begin position="1520"/>
        <end position="1574"/>
    </location>
</feature>
<feature type="region of interest" description="Disordered" evidence="10">
    <location>
        <begin position="1082"/>
        <end position="1162"/>
    </location>
</feature>
<accession>A0ABM0MW85</accession>
<dbReference type="PANTHER" id="PTHR16515:SF66">
    <property type="entry name" value="C2H2-TYPE DOMAIN-CONTAINING PROTEIN"/>
    <property type="match status" value="1"/>
</dbReference>
<evidence type="ECO:0000313" key="12">
    <source>
        <dbReference type="Proteomes" id="UP000694865"/>
    </source>
</evidence>
<feature type="compositionally biased region" description="Basic and acidic residues" evidence="10">
    <location>
        <begin position="1902"/>
        <end position="1911"/>
    </location>
</feature>
<comment type="subcellular location">
    <subcellularLocation>
        <location evidence="1">Nucleus</location>
    </subcellularLocation>
</comment>
<feature type="compositionally biased region" description="Polar residues" evidence="10">
    <location>
        <begin position="423"/>
        <end position="441"/>
    </location>
</feature>
<keyword evidence="5" id="KW-0862">Zinc</keyword>
<feature type="compositionally biased region" description="Basic and acidic residues" evidence="10">
    <location>
        <begin position="1190"/>
        <end position="1211"/>
    </location>
</feature>
<feature type="compositionally biased region" description="Polar residues" evidence="10">
    <location>
        <begin position="23"/>
        <end position="32"/>
    </location>
</feature>
<evidence type="ECO:0000256" key="1">
    <source>
        <dbReference type="ARBA" id="ARBA00004123"/>
    </source>
</evidence>
<dbReference type="Gene3D" id="2.170.270.10">
    <property type="entry name" value="SET domain"/>
    <property type="match status" value="1"/>
</dbReference>
<feature type="compositionally biased region" description="Basic and acidic residues" evidence="10">
    <location>
        <begin position="1"/>
        <end position="17"/>
    </location>
</feature>
<feature type="compositionally biased region" description="Basic and acidic residues" evidence="10">
    <location>
        <begin position="1114"/>
        <end position="1130"/>
    </location>
</feature>
<dbReference type="PROSITE" id="PS50157">
    <property type="entry name" value="ZINC_FINGER_C2H2_2"/>
    <property type="match status" value="10"/>
</dbReference>
<dbReference type="InterPro" id="IPR050331">
    <property type="entry name" value="Zinc_finger"/>
</dbReference>
<feature type="compositionally biased region" description="Acidic residues" evidence="10">
    <location>
        <begin position="1131"/>
        <end position="1145"/>
    </location>
</feature>
<evidence type="ECO:0000256" key="3">
    <source>
        <dbReference type="ARBA" id="ARBA00022737"/>
    </source>
</evidence>
<protein>
    <submittedName>
        <fullName evidence="13">Microtubule-associated protein futsch-like</fullName>
    </submittedName>
</protein>
<feature type="region of interest" description="Disordered" evidence="10">
    <location>
        <begin position="288"/>
        <end position="361"/>
    </location>
</feature>
<dbReference type="RefSeq" id="XP_006824276.1">
    <property type="nucleotide sequence ID" value="XM_006824213.1"/>
</dbReference>
<dbReference type="Gene3D" id="3.30.160.60">
    <property type="entry name" value="Classic Zinc Finger"/>
    <property type="match status" value="9"/>
</dbReference>
<feature type="domain" description="C2H2-type" evidence="11">
    <location>
        <begin position="1023"/>
        <end position="1051"/>
    </location>
</feature>